<reference evidence="2" key="1">
    <citation type="journal article" date="2013" name="Nat. Commun.">
        <title>Whole-genome sequencing of Oryza brachyantha reveals mechanisms underlying Oryza genome evolution.</title>
        <authorList>
            <person name="Chen J."/>
            <person name="Huang Q."/>
            <person name="Gao D."/>
            <person name="Wang J."/>
            <person name="Lang Y."/>
            <person name="Liu T."/>
            <person name="Li B."/>
            <person name="Bai Z."/>
            <person name="Luis Goicoechea J."/>
            <person name="Liang C."/>
            <person name="Chen C."/>
            <person name="Zhang W."/>
            <person name="Sun S."/>
            <person name="Liao Y."/>
            <person name="Zhang X."/>
            <person name="Yang L."/>
            <person name="Song C."/>
            <person name="Wang M."/>
            <person name="Shi J."/>
            <person name="Liu G."/>
            <person name="Liu J."/>
            <person name="Zhou H."/>
            <person name="Zhou W."/>
            <person name="Yu Q."/>
            <person name="An N."/>
            <person name="Chen Y."/>
            <person name="Cai Q."/>
            <person name="Wang B."/>
            <person name="Liu B."/>
            <person name="Min J."/>
            <person name="Huang Y."/>
            <person name="Wu H."/>
            <person name="Li Z."/>
            <person name="Zhang Y."/>
            <person name="Yin Y."/>
            <person name="Song W."/>
            <person name="Jiang J."/>
            <person name="Jackson S.A."/>
            <person name="Wing R.A."/>
            <person name="Wang J."/>
            <person name="Chen M."/>
        </authorList>
    </citation>
    <scope>NUCLEOTIDE SEQUENCE [LARGE SCALE GENOMIC DNA]</scope>
    <source>
        <strain evidence="2">cv. IRGC 101232</strain>
    </source>
</reference>
<feature type="signal peptide" evidence="1">
    <location>
        <begin position="1"/>
        <end position="23"/>
    </location>
</feature>
<accession>J3NBX6</accession>
<evidence type="ECO:0000256" key="1">
    <source>
        <dbReference type="SAM" id="SignalP"/>
    </source>
</evidence>
<reference evidence="2" key="2">
    <citation type="submission" date="2013-04" db="UniProtKB">
        <authorList>
            <consortium name="EnsemblPlants"/>
        </authorList>
    </citation>
    <scope>IDENTIFICATION</scope>
</reference>
<dbReference type="AlphaFoldDB" id="J3NBX6"/>
<dbReference type="EnsemblPlants" id="OB12G14840.1">
    <property type="protein sequence ID" value="OB12G14840.1"/>
    <property type="gene ID" value="OB12G14840"/>
</dbReference>
<dbReference type="Gramene" id="OB12G14840.1">
    <property type="protein sequence ID" value="OB12G14840.1"/>
    <property type="gene ID" value="OB12G14840"/>
</dbReference>
<evidence type="ECO:0000313" key="2">
    <source>
        <dbReference type="EnsemblPlants" id="OB12G14840.1"/>
    </source>
</evidence>
<feature type="chain" id="PRO_5003775771" evidence="1">
    <location>
        <begin position="24"/>
        <end position="94"/>
    </location>
</feature>
<evidence type="ECO:0000313" key="3">
    <source>
        <dbReference type="Proteomes" id="UP000006038"/>
    </source>
</evidence>
<sequence>MLIFLFPPLLLIVTFETWRLLMRKPVKRYPSGSSFHLPSCLLHLQFNPVMNSPVIYVSYHAIYAVEYVLFNPYHTIYVSASICCLVDYSLDAWG</sequence>
<protein>
    <submittedName>
        <fullName evidence="2">Uncharacterized protein</fullName>
    </submittedName>
</protein>
<keyword evidence="1" id="KW-0732">Signal</keyword>
<dbReference type="Proteomes" id="UP000006038">
    <property type="component" value="Chromosome 12"/>
</dbReference>
<keyword evidence="3" id="KW-1185">Reference proteome</keyword>
<organism evidence="2">
    <name type="scientific">Oryza brachyantha</name>
    <name type="common">malo sina</name>
    <dbReference type="NCBI Taxonomy" id="4533"/>
    <lineage>
        <taxon>Eukaryota</taxon>
        <taxon>Viridiplantae</taxon>
        <taxon>Streptophyta</taxon>
        <taxon>Embryophyta</taxon>
        <taxon>Tracheophyta</taxon>
        <taxon>Spermatophyta</taxon>
        <taxon>Magnoliopsida</taxon>
        <taxon>Liliopsida</taxon>
        <taxon>Poales</taxon>
        <taxon>Poaceae</taxon>
        <taxon>BOP clade</taxon>
        <taxon>Oryzoideae</taxon>
        <taxon>Oryzeae</taxon>
        <taxon>Oryzinae</taxon>
        <taxon>Oryza</taxon>
    </lineage>
</organism>
<proteinExistence type="predicted"/>
<name>J3NBX6_ORYBR</name>
<dbReference type="HOGENOM" id="CLU_2389692_0_0_1"/>